<name>A0AAV9TX16_9PEZI</name>
<keyword evidence="3" id="KW-1185">Reference proteome</keyword>
<feature type="chain" id="PRO_5043608996" evidence="1">
    <location>
        <begin position="23"/>
        <end position="176"/>
    </location>
</feature>
<reference evidence="2 3" key="1">
    <citation type="submission" date="2019-10" db="EMBL/GenBank/DDBJ databases">
        <authorList>
            <person name="Palmer J.M."/>
        </authorList>
    </citation>
    <scope>NUCLEOTIDE SEQUENCE [LARGE SCALE GENOMIC DNA]</scope>
    <source>
        <strain evidence="2 3">TWF696</strain>
    </source>
</reference>
<dbReference type="Proteomes" id="UP001375240">
    <property type="component" value="Unassembled WGS sequence"/>
</dbReference>
<evidence type="ECO:0000256" key="1">
    <source>
        <dbReference type="SAM" id="SignalP"/>
    </source>
</evidence>
<protein>
    <submittedName>
        <fullName evidence="2">Uncharacterized protein</fullName>
    </submittedName>
</protein>
<gene>
    <name evidence="2" type="ORF">TWF696_003502</name>
</gene>
<dbReference type="EMBL" id="JAVHNQ010000018">
    <property type="protein sequence ID" value="KAK6330405.1"/>
    <property type="molecule type" value="Genomic_DNA"/>
</dbReference>
<accession>A0AAV9TX16</accession>
<comment type="caution">
    <text evidence="2">The sequence shown here is derived from an EMBL/GenBank/DDBJ whole genome shotgun (WGS) entry which is preliminary data.</text>
</comment>
<sequence length="176" mass="18144">MVAFTRTTIALAILGLLGNVAAAPAPLEADVDKLVTPGPGLPKASELGLTVADLQKPAPAVDHLFSRSPAPEKDLAKRFTPQCWGDPKCSRGAATNCYNYLNGLGGTACITSGYINMCYSSGCGWYGRSNTGGTVSSTCYNVALGGAWVLTNCAGNYIAGANAAYNNGNLIVEIHP</sequence>
<dbReference type="AlphaFoldDB" id="A0AAV9TX16"/>
<feature type="signal peptide" evidence="1">
    <location>
        <begin position="1"/>
        <end position="22"/>
    </location>
</feature>
<evidence type="ECO:0000313" key="3">
    <source>
        <dbReference type="Proteomes" id="UP001375240"/>
    </source>
</evidence>
<proteinExistence type="predicted"/>
<evidence type="ECO:0000313" key="2">
    <source>
        <dbReference type="EMBL" id="KAK6330405.1"/>
    </source>
</evidence>
<keyword evidence="1" id="KW-0732">Signal</keyword>
<organism evidence="2 3">
    <name type="scientific">Orbilia brochopaga</name>
    <dbReference type="NCBI Taxonomy" id="3140254"/>
    <lineage>
        <taxon>Eukaryota</taxon>
        <taxon>Fungi</taxon>
        <taxon>Dikarya</taxon>
        <taxon>Ascomycota</taxon>
        <taxon>Pezizomycotina</taxon>
        <taxon>Orbiliomycetes</taxon>
        <taxon>Orbiliales</taxon>
        <taxon>Orbiliaceae</taxon>
        <taxon>Orbilia</taxon>
    </lineage>
</organism>